<dbReference type="Proteomes" id="UP000320085">
    <property type="component" value="Unassembled WGS sequence"/>
</dbReference>
<sequence>MSLDTRTERRQARQRRNLVIGGVAALASVLSVSLLVALLTGGADQPASAEQPNGPSTSAWTPTDDDVWSEAPSTTSVPTVTAPGLTAATGTPTATTPAAPQRTAVTVARTTSAPRPADPAPATPTTTMTTSPTSNVPPGQLKRPKPKTTPPPRR</sequence>
<keyword evidence="2" id="KW-0472">Membrane</keyword>
<accession>A0A543PQY4</accession>
<keyword evidence="2" id="KW-1133">Transmembrane helix</keyword>
<feature type="compositionally biased region" description="Low complexity" evidence="1">
    <location>
        <begin position="71"/>
        <end position="115"/>
    </location>
</feature>
<comment type="caution">
    <text evidence="3">The sequence shown here is derived from an EMBL/GenBank/DDBJ whole genome shotgun (WGS) entry which is preliminary data.</text>
</comment>
<feature type="region of interest" description="Disordered" evidence="1">
    <location>
        <begin position="44"/>
        <end position="154"/>
    </location>
</feature>
<feature type="transmembrane region" description="Helical" evidence="2">
    <location>
        <begin position="18"/>
        <end position="39"/>
    </location>
</feature>
<name>A0A543PQY4_9MICO</name>
<organism evidence="3 4">
    <name type="scientific">Humibacillus xanthopallidus</name>
    <dbReference type="NCBI Taxonomy" id="412689"/>
    <lineage>
        <taxon>Bacteria</taxon>
        <taxon>Bacillati</taxon>
        <taxon>Actinomycetota</taxon>
        <taxon>Actinomycetes</taxon>
        <taxon>Micrococcales</taxon>
        <taxon>Intrasporangiaceae</taxon>
        <taxon>Humibacillus</taxon>
    </lineage>
</organism>
<keyword evidence="2" id="KW-0812">Transmembrane</keyword>
<feature type="compositionally biased region" description="Low complexity" evidence="1">
    <location>
        <begin position="123"/>
        <end position="138"/>
    </location>
</feature>
<feature type="compositionally biased region" description="Polar residues" evidence="1">
    <location>
        <begin position="48"/>
        <end position="61"/>
    </location>
</feature>
<dbReference type="EMBL" id="VFQF01000002">
    <property type="protein sequence ID" value="TQN46489.1"/>
    <property type="molecule type" value="Genomic_DNA"/>
</dbReference>
<dbReference type="AlphaFoldDB" id="A0A543PQY4"/>
<reference evidence="3 4" key="1">
    <citation type="submission" date="2019-06" db="EMBL/GenBank/DDBJ databases">
        <title>Sequencing the genomes of 1000 actinobacteria strains.</title>
        <authorList>
            <person name="Klenk H.-P."/>
        </authorList>
    </citation>
    <scope>NUCLEOTIDE SEQUENCE [LARGE SCALE GENOMIC DNA]</scope>
    <source>
        <strain evidence="3 4">DSM 21776</strain>
    </source>
</reference>
<dbReference type="OrthoDB" id="10004921at2"/>
<evidence type="ECO:0000313" key="4">
    <source>
        <dbReference type="Proteomes" id="UP000320085"/>
    </source>
</evidence>
<evidence type="ECO:0000256" key="1">
    <source>
        <dbReference type="SAM" id="MobiDB-lite"/>
    </source>
</evidence>
<feature type="compositionally biased region" description="Basic residues" evidence="1">
    <location>
        <begin position="142"/>
        <end position="154"/>
    </location>
</feature>
<evidence type="ECO:0000256" key="2">
    <source>
        <dbReference type="SAM" id="Phobius"/>
    </source>
</evidence>
<dbReference type="RefSeq" id="WP_141823289.1">
    <property type="nucleotide sequence ID" value="NZ_BAAAQC010000012.1"/>
</dbReference>
<proteinExistence type="predicted"/>
<protein>
    <submittedName>
        <fullName evidence="3">Uncharacterized protein</fullName>
    </submittedName>
</protein>
<gene>
    <name evidence="3" type="ORF">FHX52_3213</name>
</gene>
<evidence type="ECO:0000313" key="3">
    <source>
        <dbReference type="EMBL" id="TQN46489.1"/>
    </source>
</evidence>